<name>A0ABT5VC61_9BACI</name>
<dbReference type="PANTHER" id="PTHR43072:SF23">
    <property type="entry name" value="UPF0039 PROTEIN C11D3.02C"/>
    <property type="match status" value="1"/>
</dbReference>
<dbReference type="NCBIfam" id="NF040503">
    <property type="entry name" value="resist_ArsN1a"/>
    <property type="match status" value="1"/>
</dbReference>
<dbReference type="Pfam" id="PF00583">
    <property type="entry name" value="Acetyltransf_1"/>
    <property type="match status" value="1"/>
</dbReference>
<accession>A0ABT5VC61</accession>
<proteinExistence type="predicted"/>
<feature type="domain" description="N-acetyltransferase" evidence="3">
    <location>
        <begin position="4"/>
        <end position="161"/>
    </location>
</feature>
<evidence type="ECO:0000256" key="2">
    <source>
        <dbReference type="ARBA" id="ARBA00023315"/>
    </source>
</evidence>
<dbReference type="InterPro" id="IPR016181">
    <property type="entry name" value="Acyl_CoA_acyltransferase"/>
</dbReference>
<dbReference type="PANTHER" id="PTHR43072">
    <property type="entry name" value="N-ACETYLTRANSFERASE"/>
    <property type="match status" value="1"/>
</dbReference>
<keyword evidence="1" id="KW-0808">Transferase</keyword>
<evidence type="ECO:0000313" key="5">
    <source>
        <dbReference type="Proteomes" id="UP001148125"/>
    </source>
</evidence>
<dbReference type="Gene3D" id="3.40.630.30">
    <property type="match status" value="1"/>
</dbReference>
<evidence type="ECO:0000259" key="3">
    <source>
        <dbReference type="PROSITE" id="PS51186"/>
    </source>
</evidence>
<gene>
    <name evidence="4" type="ORF">N7Z68_05120</name>
</gene>
<keyword evidence="5" id="KW-1185">Reference proteome</keyword>
<dbReference type="CDD" id="cd04301">
    <property type="entry name" value="NAT_SF"/>
    <property type="match status" value="1"/>
</dbReference>
<protein>
    <submittedName>
        <fullName evidence="4">Arsinothricin resistance N-acetyltransferase ArsN1</fullName>
    </submittedName>
</protein>
<reference evidence="4" key="1">
    <citation type="submission" date="2024-05" db="EMBL/GenBank/DDBJ databases">
        <title>Alkalihalobacillus sp. strain MEB203 novel alkaliphilic bacterium from Lonar Lake, India.</title>
        <authorList>
            <person name="Joshi A."/>
            <person name="Thite S."/>
            <person name="Mengade P."/>
        </authorList>
    </citation>
    <scope>NUCLEOTIDE SEQUENCE</scope>
    <source>
        <strain evidence="4">MEB 203</strain>
    </source>
</reference>
<dbReference type="RefSeq" id="WP_275117795.1">
    <property type="nucleotide sequence ID" value="NZ_JAOTPO010000003.1"/>
</dbReference>
<evidence type="ECO:0000313" key="4">
    <source>
        <dbReference type="EMBL" id="MDE5412756.1"/>
    </source>
</evidence>
<evidence type="ECO:0000256" key="1">
    <source>
        <dbReference type="ARBA" id="ARBA00022679"/>
    </source>
</evidence>
<keyword evidence="2" id="KW-0012">Acyltransferase</keyword>
<dbReference type="Proteomes" id="UP001148125">
    <property type="component" value="Unassembled WGS sequence"/>
</dbReference>
<comment type="caution">
    <text evidence="4">The sequence shown here is derived from an EMBL/GenBank/DDBJ whole genome shotgun (WGS) entry which is preliminary data.</text>
</comment>
<dbReference type="PROSITE" id="PS51186">
    <property type="entry name" value="GNAT"/>
    <property type="match status" value="1"/>
</dbReference>
<dbReference type="InterPro" id="IPR000182">
    <property type="entry name" value="GNAT_dom"/>
</dbReference>
<sequence>MKTVTTRLAAETDIEVLRIIYNQGIEDRIATLETETKDHAYMQDWFINHQGRYGVIVAETEGMIAGWASLNQYSPRAAYDGVASLSIYIDRDFRGKGVGSHLLQAIEQFARQNDFYKIVLFTFPHNGMAQSLYRKNGYREVGIFHNQGKLDGKFIDIMAMEKCFV</sequence>
<dbReference type="EMBL" id="JAOTPO010000003">
    <property type="protein sequence ID" value="MDE5412756.1"/>
    <property type="molecule type" value="Genomic_DNA"/>
</dbReference>
<organism evidence="4 5">
    <name type="scientific">Alkalihalobacterium chitinilyticum</name>
    <dbReference type="NCBI Taxonomy" id="2980103"/>
    <lineage>
        <taxon>Bacteria</taxon>
        <taxon>Bacillati</taxon>
        <taxon>Bacillota</taxon>
        <taxon>Bacilli</taxon>
        <taxon>Bacillales</taxon>
        <taxon>Bacillaceae</taxon>
        <taxon>Alkalihalobacterium</taxon>
    </lineage>
</organism>
<dbReference type="SUPFAM" id="SSF55729">
    <property type="entry name" value="Acyl-CoA N-acyltransferases (Nat)"/>
    <property type="match status" value="1"/>
</dbReference>